<keyword evidence="2" id="KW-1185">Reference proteome</keyword>
<dbReference type="Proteomes" id="UP001234202">
    <property type="component" value="Unassembled WGS sequence"/>
</dbReference>
<accession>A0ACC2XMU8</accession>
<gene>
    <name evidence="1" type="ORF">QFC24_002888</name>
</gene>
<evidence type="ECO:0000313" key="1">
    <source>
        <dbReference type="EMBL" id="KAJ9124956.1"/>
    </source>
</evidence>
<sequence length="1226" mass="133243">MNGATSRSDYVALIGRSYLEAVREVNEVKDVAQEEARRQNGGVLPARFQLSPLHQEQIRVIASSFIDVLQFASAFEIEAAEITHIVQSLDEQLARSSRRPGRVDTSGRLQSPAFSTVVQRVVTSTQNEQSRSNVPASSARTDVPTPAVAEPASTTDPESQQSASKYVNSIGHRNEMDLVDRRISAPGMPSDQRPHSSSASASSRRLSEQPSPVANTIANFDIQTDDDRDDSGSSVTPTVAAATSMENLLGEAHQRISTSDANEFGDSGDAVPQPPESDSPDLVARPLSTAVDLLPSHTDKPSSSASSTDKTSSSTPAQLPQFTVLAQPEPSLPRLPPPPPLLKAPPNTAHSSVSSLPSTLSEPSLTSPDPRIAQPILSRSSGPNTINGALTQSALPSSTVPEASTSDSSSSLPFASAAVPFPSLRPIQQGTGLNVVSPQLRQQALANGTSPIPQTSSAMPASVSIAQSIPKSYKHSKLAIKNVRRVIVGSNGIVTGRLSGSSNSSDKPAGKQLPRPTLSTFDFNMHSDAQTAARARILQAQKEMLAQAISALQQPAESAVLQIDAAPAAAPAAPRKMSTNDNASHPSKAHRIPPLPEWLIGHSSRKRGDSSALPLPVWAYEPEYDAPDATYASKRRRMHAPEPEWYGTAAATRAVVAGVYHRDPIKRPIQRQTSMPETQPPDICTSENAIPIDRGTKKVKRAKRAEDVEAMDIDIPLDLSPPVACSPEKSPCISRSDPPSPVSRPISSNANRDTSRQDDISTSTQVADTGAPSEAPPRVIHEIPEGFTNKDITKWQRKVWRLCFCEWPGCGAILNDWESLEKHILLAHVTRQRPRPNPNSVTSVAIPPPAPTLSGFERAQMQNGRRPPLQLSATSWKVRDQRSTTDEDDDPIALHPGTSRTRGNQIKLILKPPGYRNTFAENRAPVETQPEKVWLPFVCLYGDCIYKPAANAAYVSTDALKRHFQNSHLDVNFNKGFPCCVVKACPYNFSEAFGSIAQSHKHVRTHPPAVLANMQYAKDTLNTIPGSSLIPVPEKVPEYLIIDPPVRNGPKAPPEALIHALADTQDSWDSQADMTFRTAFGFVPVSHSEAALEGAPIPPYDMYAQGTPSDTRSLFNPVPEYTLCTPRHPASHKSWKRLPVKMQLGPKRRHEKIATPWCNLSDLSRRDDEKIKLIISRDTEKAIQQQKKKGPRKVALEDPEEVPEGLEREWPTRETIGPWHYLEDMS</sequence>
<evidence type="ECO:0000313" key="2">
    <source>
        <dbReference type="Proteomes" id="UP001234202"/>
    </source>
</evidence>
<protein>
    <submittedName>
        <fullName evidence="1">Uncharacterized protein</fullName>
    </submittedName>
</protein>
<dbReference type="EMBL" id="JASBWV010000008">
    <property type="protein sequence ID" value="KAJ9124956.1"/>
    <property type="molecule type" value="Genomic_DNA"/>
</dbReference>
<comment type="caution">
    <text evidence="1">The sequence shown here is derived from an EMBL/GenBank/DDBJ whole genome shotgun (WGS) entry which is preliminary data.</text>
</comment>
<name>A0ACC2XMU8_9TREE</name>
<reference evidence="1" key="1">
    <citation type="submission" date="2023-04" db="EMBL/GenBank/DDBJ databases">
        <title>Draft Genome sequencing of Naganishia species isolated from polar environments using Oxford Nanopore Technology.</title>
        <authorList>
            <person name="Leo P."/>
            <person name="Venkateswaran K."/>
        </authorList>
    </citation>
    <scope>NUCLEOTIDE SEQUENCE</scope>
    <source>
        <strain evidence="1">DBVPG 5303</strain>
    </source>
</reference>
<organism evidence="1 2">
    <name type="scientific">Naganishia onofrii</name>
    <dbReference type="NCBI Taxonomy" id="1851511"/>
    <lineage>
        <taxon>Eukaryota</taxon>
        <taxon>Fungi</taxon>
        <taxon>Dikarya</taxon>
        <taxon>Basidiomycota</taxon>
        <taxon>Agaricomycotina</taxon>
        <taxon>Tremellomycetes</taxon>
        <taxon>Filobasidiales</taxon>
        <taxon>Filobasidiaceae</taxon>
        <taxon>Naganishia</taxon>
    </lineage>
</organism>
<proteinExistence type="predicted"/>